<dbReference type="PROSITE" id="PS50851">
    <property type="entry name" value="CHEW"/>
    <property type="match status" value="1"/>
</dbReference>
<feature type="domain" description="CheW-like" evidence="1">
    <location>
        <begin position="50"/>
        <end position="193"/>
    </location>
</feature>
<gene>
    <name evidence="2" type="ORF">SYN_00433</name>
</gene>
<dbReference type="InterPro" id="IPR002545">
    <property type="entry name" value="CheW-lke_dom"/>
</dbReference>
<dbReference type="EMBL" id="CP000252">
    <property type="protein sequence ID" value="ABC76569.1"/>
    <property type="molecule type" value="Genomic_DNA"/>
</dbReference>
<dbReference type="SUPFAM" id="SSF50341">
    <property type="entry name" value="CheW-like"/>
    <property type="match status" value="1"/>
</dbReference>
<dbReference type="PANTHER" id="PTHR22617:SF23">
    <property type="entry name" value="CHEMOTAXIS PROTEIN CHEW"/>
    <property type="match status" value="1"/>
</dbReference>
<proteinExistence type="predicted"/>
<sequence>MMRGKNSLAEFRNPTDALWVPGEEEKERILKERAEMLAKKPETSRESSFFMEVLSFMLAGERYAIEARFVVETMPLRELTSFPGLPSFILGIVNVRGRILTVMDIKKFFDLPESGLTDLHKLIIVRYRELEVGIVADVLLGIQALAQERMQPSLPTLTGIREKYLAGVTDEGTIVLRVEKILSDDRILVNDEG</sequence>
<keyword evidence="3" id="KW-1185">Reference proteome</keyword>
<dbReference type="AlphaFoldDB" id="Q2LR60"/>
<accession>Q2LR60</accession>
<dbReference type="PANTHER" id="PTHR22617">
    <property type="entry name" value="CHEMOTAXIS SENSOR HISTIDINE KINASE-RELATED"/>
    <property type="match status" value="1"/>
</dbReference>
<dbReference type="eggNOG" id="COG0835">
    <property type="taxonomic scope" value="Bacteria"/>
</dbReference>
<reference evidence="2 3" key="1">
    <citation type="journal article" date="2007" name="Proc. Natl. Acad. Sci. U.S.A.">
        <title>The genome of Syntrophus aciditrophicus: life at the thermodynamic limit of microbial growth.</title>
        <authorList>
            <person name="McInerney M.J."/>
            <person name="Rohlin L."/>
            <person name="Mouttaki H."/>
            <person name="Kim U."/>
            <person name="Krupp R.S."/>
            <person name="Rios-Hernandez L."/>
            <person name="Sieber J."/>
            <person name="Struchtemeyer C.G."/>
            <person name="Bhattacharyya A."/>
            <person name="Campbell J.W."/>
            <person name="Gunsalus R.P."/>
        </authorList>
    </citation>
    <scope>NUCLEOTIDE SEQUENCE [LARGE SCALE GENOMIC DNA]</scope>
    <source>
        <strain evidence="2 3">SB</strain>
    </source>
</reference>
<dbReference type="GO" id="GO:0006935">
    <property type="term" value="P:chemotaxis"/>
    <property type="evidence" value="ECO:0007669"/>
    <property type="project" value="InterPro"/>
</dbReference>
<dbReference type="Gene3D" id="2.40.50.180">
    <property type="entry name" value="CheA-289, Domain 4"/>
    <property type="match status" value="1"/>
</dbReference>
<dbReference type="Proteomes" id="UP000001933">
    <property type="component" value="Chromosome"/>
</dbReference>
<evidence type="ECO:0000313" key="2">
    <source>
        <dbReference type="EMBL" id="ABC76569.1"/>
    </source>
</evidence>
<dbReference type="HOGENOM" id="CLU_048995_4_0_7"/>
<dbReference type="InParanoid" id="Q2LR60"/>
<dbReference type="GO" id="GO:0005829">
    <property type="term" value="C:cytosol"/>
    <property type="evidence" value="ECO:0007669"/>
    <property type="project" value="TreeGrafter"/>
</dbReference>
<dbReference type="SMART" id="SM00260">
    <property type="entry name" value="CheW"/>
    <property type="match status" value="1"/>
</dbReference>
<dbReference type="KEGG" id="sat:SYN_00433"/>
<dbReference type="GO" id="GO:0007165">
    <property type="term" value="P:signal transduction"/>
    <property type="evidence" value="ECO:0007669"/>
    <property type="project" value="InterPro"/>
</dbReference>
<name>Q2LR60_SYNAS</name>
<organism evidence="2 3">
    <name type="scientific">Syntrophus aciditrophicus (strain SB)</name>
    <dbReference type="NCBI Taxonomy" id="56780"/>
    <lineage>
        <taxon>Bacteria</taxon>
        <taxon>Pseudomonadati</taxon>
        <taxon>Thermodesulfobacteriota</taxon>
        <taxon>Syntrophia</taxon>
        <taxon>Syntrophales</taxon>
        <taxon>Syntrophaceae</taxon>
        <taxon>Syntrophus</taxon>
    </lineage>
</organism>
<dbReference type="InterPro" id="IPR036061">
    <property type="entry name" value="CheW-like_dom_sf"/>
</dbReference>
<dbReference type="Gene3D" id="2.30.30.40">
    <property type="entry name" value="SH3 Domains"/>
    <property type="match status" value="1"/>
</dbReference>
<dbReference type="STRING" id="56780.SYN_00433"/>
<evidence type="ECO:0000313" key="3">
    <source>
        <dbReference type="Proteomes" id="UP000001933"/>
    </source>
</evidence>
<dbReference type="Pfam" id="PF01584">
    <property type="entry name" value="CheW"/>
    <property type="match status" value="1"/>
</dbReference>
<dbReference type="InterPro" id="IPR039315">
    <property type="entry name" value="CheW"/>
</dbReference>
<protein>
    <submittedName>
        <fullName evidence="2">Chemotaxis protein</fullName>
    </submittedName>
</protein>
<evidence type="ECO:0000259" key="1">
    <source>
        <dbReference type="PROSITE" id="PS50851"/>
    </source>
</evidence>